<reference evidence="3" key="1">
    <citation type="journal article" date="2020" name="Nat. Commun.">
        <title>Large-scale genome sequencing of mycorrhizal fungi provides insights into the early evolution of symbiotic traits.</title>
        <authorList>
            <person name="Miyauchi S."/>
            <person name="Kiss E."/>
            <person name="Kuo A."/>
            <person name="Drula E."/>
            <person name="Kohler A."/>
            <person name="Sanchez-Garcia M."/>
            <person name="Morin E."/>
            <person name="Andreopoulos B."/>
            <person name="Barry K.W."/>
            <person name="Bonito G."/>
            <person name="Buee M."/>
            <person name="Carver A."/>
            <person name="Chen C."/>
            <person name="Cichocki N."/>
            <person name="Clum A."/>
            <person name="Culley D."/>
            <person name="Crous P.W."/>
            <person name="Fauchery L."/>
            <person name="Girlanda M."/>
            <person name="Hayes R.D."/>
            <person name="Keri Z."/>
            <person name="LaButti K."/>
            <person name="Lipzen A."/>
            <person name="Lombard V."/>
            <person name="Magnuson J."/>
            <person name="Maillard F."/>
            <person name="Murat C."/>
            <person name="Nolan M."/>
            <person name="Ohm R.A."/>
            <person name="Pangilinan J."/>
            <person name="Pereira M.F."/>
            <person name="Perotto S."/>
            <person name="Peter M."/>
            <person name="Pfister S."/>
            <person name="Riley R."/>
            <person name="Sitrit Y."/>
            <person name="Stielow J.B."/>
            <person name="Szollosi G."/>
            <person name="Zifcakova L."/>
            <person name="Stursova M."/>
            <person name="Spatafora J.W."/>
            <person name="Tedersoo L."/>
            <person name="Vaario L.M."/>
            <person name="Yamada A."/>
            <person name="Yan M."/>
            <person name="Wang P."/>
            <person name="Xu J."/>
            <person name="Bruns T."/>
            <person name="Baldrian P."/>
            <person name="Vilgalys R."/>
            <person name="Dunand C."/>
            <person name="Henrissat B."/>
            <person name="Grigoriev I.V."/>
            <person name="Hibbett D."/>
            <person name="Nagy L.G."/>
            <person name="Martin F.M."/>
        </authorList>
    </citation>
    <scope>NUCLEOTIDE SEQUENCE</scope>
    <source>
        <strain evidence="3">UP504</strain>
    </source>
</reference>
<proteinExistence type="predicted"/>
<comment type="caution">
    <text evidence="3">The sequence shown here is derived from an EMBL/GenBank/DDBJ whole genome shotgun (WGS) entry which is preliminary data.</text>
</comment>
<accession>A0A9P6AS98</accession>
<feature type="transmembrane region" description="Helical" evidence="1">
    <location>
        <begin position="36"/>
        <end position="59"/>
    </location>
</feature>
<sequence>MCRHLSIHFLPRSAPYLPFIMEIINVNPVQVLGSSLFGNLLATLCFGVLTVQTSSYYYAFPNDGRPVKLTVAFLWTLEAVQVAFSTWSLYWWSVTNYRNPLALEWESWQFAVFQIGTVCSSVTVQTFFAYRVYSLSANLYIGVLVQVLVFLQFGFGVATFIKVHMNPERQVIVKEWTWLASWLAIQATTDIAITTCMCLLLRRRRTGFQKTDSVINRMVLYTISTGLVTGVLSCIDLVLFALPGRKFGAVVMGMLLAPSYSITMLANVHMRTALRASLDTPTPLELMSYSIKKRMRQNTLGHRSVERLQAPGINVTREVVCDDVDIKPMGDAYQNSDAKVPFTVVQGPGLGGPEPEPKALVWPQ</sequence>
<gene>
    <name evidence="3" type="ORF">BS47DRAFT_1487075</name>
</gene>
<keyword evidence="4" id="KW-1185">Reference proteome</keyword>
<feature type="transmembrane region" description="Helical" evidence="1">
    <location>
        <begin position="110"/>
        <end position="130"/>
    </location>
</feature>
<keyword evidence="1" id="KW-0812">Transmembrane</keyword>
<name>A0A9P6AS98_9AGAM</name>
<evidence type="ECO:0000256" key="1">
    <source>
        <dbReference type="SAM" id="Phobius"/>
    </source>
</evidence>
<dbReference type="PANTHER" id="PTHR40465:SF1">
    <property type="entry name" value="DUF6534 DOMAIN-CONTAINING PROTEIN"/>
    <property type="match status" value="1"/>
</dbReference>
<dbReference type="EMBL" id="MU129005">
    <property type="protein sequence ID" value="KAF9511114.1"/>
    <property type="molecule type" value="Genomic_DNA"/>
</dbReference>
<feature type="transmembrane region" description="Helical" evidence="1">
    <location>
        <begin position="71"/>
        <end position="90"/>
    </location>
</feature>
<keyword evidence="1" id="KW-1133">Transmembrane helix</keyword>
<feature type="transmembrane region" description="Helical" evidence="1">
    <location>
        <begin position="247"/>
        <end position="268"/>
    </location>
</feature>
<feature type="transmembrane region" description="Helical" evidence="1">
    <location>
        <begin position="181"/>
        <end position="200"/>
    </location>
</feature>
<dbReference type="Pfam" id="PF20152">
    <property type="entry name" value="DUF6534"/>
    <property type="match status" value="1"/>
</dbReference>
<organism evidence="3 4">
    <name type="scientific">Hydnum rufescens UP504</name>
    <dbReference type="NCBI Taxonomy" id="1448309"/>
    <lineage>
        <taxon>Eukaryota</taxon>
        <taxon>Fungi</taxon>
        <taxon>Dikarya</taxon>
        <taxon>Basidiomycota</taxon>
        <taxon>Agaricomycotina</taxon>
        <taxon>Agaricomycetes</taxon>
        <taxon>Cantharellales</taxon>
        <taxon>Hydnaceae</taxon>
        <taxon>Hydnum</taxon>
    </lineage>
</organism>
<dbReference type="AlphaFoldDB" id="A0A9P6AS98"/>
<feature type="domain" description="DUF6534" evidence="2">
    <location>
        <begin position="187"/>
        <end position="272"/>
    </location>
</feature>
<evidence type="ECO:0000313" key="3">
    <source>
        <dbReference type="EMBL" id="KAF9511114.1"/>
    </source>
</evidence>
<feature type="transmembrane region" description="Helical" evidence="1">
    <location>
        <begin position="137"/>
        <end position="161"/>
    </location>
</feature>
<evidence type="ECO:0000313" key="4">
    <source>
        <dbReference type="Proteomes" id="UP000886523"/>
    </source>
</evidence>
<evidence type="ECO:0000259" key="2">
    <source>
        <dbReference type="Pfam" id="PF20152"/>
    </source>
</evidence>
<dbReference type="OrthoDB" id="2535105at2759"/>
<protein>
    <recommendedName>
        <fullName evidence="2">DUF6534 domain-containing protein</fullName>
    </recommendedName>
</protein>
<dbReference type="PANTHER" id="PTHR40465">
    <property type="entry name" value="CHROMOSOME 1, WHOLE GENOME SHOTGUN SEQUENCE"/>
    <property type="match status" value="1"/>
</dbReference>
<feature type="transmembrane region" description="Helical" evidence="1">
    <location>
        <begin position="220"/>
        <end position="241"/>
    </location>
</feature>
<dbReference type="InterPro" id="IPR045339">
    <property type="entry name" value="DUF6534"/>
</dbReference>
<keyword evidence="1" id="KW-0472">Membrane</keyword>
<dbReference type="Proteomes" id="UP000886523">
    <property type="component" value="Unassembled WGS sequence"/>
</dbReference>